<dbReference type="PANTHER" id="PTHR33787">
    <property type="match status" value="1"/>
</dbReference>
<keyword evidence="2" id="KW-0472">Membrane</keyword>
<evidence type="ECO:0000256" key="2">
    <source>
        <dbReference type="SAM" id="Phobius"/>
    </source>
</evidence>
<keyword evidence="4" id="KW-1185">Reference proteome</keyword>
<organism evidence="3 4">
    <name type="scientific">Apatococcus lobatus</name>
    <dbReference type="NCBI Taxonomy" id="904363"/>
    <lineage>
        <taxon>Eukaryota</taxon>
        <taxon>Viridiplantae</taxon>
        <taxon>Chlorophyta</taxon>
        <taxon>core chlorophytes</taxon>
        <taxon>Trebouxiophyceae</taxon>
        <taxon>Chlorellales</taxon>
        <taxon>Chlorellaceae</taxon>
        <taxon>Apatococcus</taxon>
    </lineage>
</organism>
<dbReference type="EMBL" id="JALJOS010000044">
    <property type="protein sequence ID" value="KAK9820748.1"/>
    <property type="molecule type" value="Genomic_DNA"/>
</dbReference>
<feature type="transmembrane region" description="Helical" evidence="2">
    <location>
        <begin position="100"/>
        <end position="118"/>
    </location>
</feature>
<keyword evidence="2" id="KW-0812">Transmembrane</keyword>
<evidence type="ECO:0008006" key="5">
    <source>
        <dbReference type="Google" id="ProtNLM"/>
    </source>
</evidence>
<evidence type="ECO:0000256" key="1">
    <source>
        <dbReference type="ARBA" id="ARBA00009846"/>
    </source>
</evidence>
<dbReference type="PANTHER" id="PTHR33787:SF5">
    <property type="entry name" value="YCF20-LIKE PROTEIN"/>
    <property type="match status" value="1"/>
</dbReference>
<evidence type="ECO:0000313" key="4">
    <source>
        <dbReference type="Proteomes" id="UP001438707"/>
    </source>
</evidence>
<protein>
    <recommendedName>
        <fullName evidence="5">DUF565 domain-containing protein</fullName>
    </recommendedName>
</protein>
<dbReference type="Proteomes" id="UP001438707">
    <property type="component" value="Unassembled WGS sequence"/>
</dbReference>
<feature type="transmembrane region" description="Helical" evidence="2">
    <location>
        <begin position="76"/>
        <end position="93"/>
    </location>
</feature>
<reference evidence="3 4" key="1">
    <citation type="journal article" date="2024" name="Nat. Commun.">
        <title>Phylogenomics reveals the evolutionary origins of lichenization in chlorophyte algae.</title>
        <authorList>
            <person name="Puginier C."/>
            <person name="Libourel C."/>
            <person name="Otte J."/>
            <person name="Skaloud P."/>
            <person name="Haon M."/>
            <person name="Grisel S."/>
            <person name="Petersen M."/>
            <person name="Berrin J.G."/>
            <person name="Delaux P.M."/>
            <person name="Dal Grande F."/>
            <person name="Keller J."/>
        </authorList>
    </citation>
    <scope>NUCLEOTIDE SEQUENCE [LARGE SCALE GENOMIC DNA]</scope>
    <source>
        <strain evidence="3 4">SAG 2145</strain>
    </source>
</reference>
<feature type="transmembrane region" description="Helical" evidence="2">
    <location>
        <begin position="47"/>
        <end position="70"/>
    </location>
</feature>
<proteinExistence type="inferred from homology"/>
<evidence type="ECO:0000313" key="3">
    <source>
        <dbReference type="EMBL" id="KAK9820748.1"/>
    </source>
</evidence>
<sequence length="126" mass="13625">MLQGLIRSKFTLGPNTVLPDLGASVSVLRGAISRIDYYFAGSLARRWLWTVIAFATGFYAANTVSLSFGALSINDVVAAAVTVLIVELSSYLYHSSSKKTLRLVFLNAFKWGICFALITDALKLAG</sequence>
<accession>A0AAW1QH24</accession>
<name>A0AAW1QH24_9CHLO</name>
<gene>
    <name evidence="3" type="ORF">WJX74_010030</name>
</gene>
<comment type="similarity">
    <text evidence="1">Belongs to the ycf20 family.</text>
</comment>
<comment type="caution">
    <text evidence="3">The sequence shown here is derived from an EMBL/GenBank/DDBJ whole genome shotgun (WGS) entry which is preliminary data.</text>
</comment>
<dbReference type="AlphaFoldDB" id="A0AAW1QH24"/>
<dbReference type="InterPro" id="IPR007572">
    <property type="entry name" value="Uncharacterised_Ycf20"/>
</dbReference>
<dbReference type="Pfam" id="PF04483">
    <property type="entry name" value="DUF565"/>
    <property type="match status" value="1"/>
</dbReference>
<keyword evidence="2" id="KW-1133">Transmembrane helix</keyword>